<proteinExistence type="predicted"/>
<evidence type="ECO:0000313" key="2">
    <source>
        <dbReference type="Proteomes" id="UP000295285"/>
    </source>
</evidence>
<sequence>MNRHMKNFMFLSVFLIILSACDIKQVEQVAVKKVPEEGYIIVRNDTVFFVDDKTFNTKVELQHYMEQQINKEHPSHIVLSFKDKGAYKQLKTGDKIKVWFSQMLESYPAKMIVEKFEIVEKEKRQQSRCLFSYFTNCNSFGNFVKISDPSFVI</sequence>
<accession>A0A4R4BJ55</accession>
<dbReference type="AlphaFoldDB" id="A0A4R4BJ55"/>
<comment type="caution">
    <text evidence="1">The sequence shown here is derived from an EMBL/GenBank/DDBJ whole genome shotgun (WGS) entry which is preliminary data.</text>
</comment>
<dbReference type="Proteomes" id="UP000295285">
    <property type="component" value="Unassembled WGS sequence"/>
</dbReference>
<dbReference type="EMBL" id="SMDG01000004">
    <property type="protein sequence ID" value="TCW56840.1"/>
    <property type="molecule type" value="Genomic_DNA"/>
</dbReference>
<dbReference type="Gene3D" id="2.40.50.140">
    <property type="entry name" value="Nucleic acid-binding proteins"/>
    <property type="match status" value="1"/>
</dbReference>
<name>A0A4R4BJ55_BACTU</name>
<reference evidence="1 2" key="1">
    <citation type="submission" date="2019-03" db="EMBL/GenBank/DDBJ databases">
        <title>Above-ground endophytic microbial communities from plants in different locations in the United States.</title>
        <authorList>
            <person name="Frank C."/>
        </authorList>
    </citation>
    <scope>NUCLEOTIDE SEQUENCE [LARGE SCALE GENOMIC DNA]</scope>
    <source>
        <strain evidence="1 2">LP_2_YM</strain>
    </source>
</reference>
<dbReference type="InterPro" id="IPR021598">
    <property type="entry name" value="DUF3221"/>
</dbReference>
<dbReference type="Pfam" id="PF11518">
    <property type="entry name" value="DUF3221"/>
    <property type="match status" value="1"/>
</dbReference>
<organism evidence="1 2">
    <name type="scientific">Bacillus thuringiensis</name>
    <dbReference type="NCBI Taxonomy" id="1428"/>
    <lineage>
        <taxon>Bacteria</taxon>
        <taxon>Bacillati</taxon>
        <taxon>Bacillota</taxon>
        <taxon>Bacilli</taxon>
        <taxon>Bacillales</taxon>
        <taxon>Bacillaceae</taxon>
        <taxon>Bacillus</taxon>
        <taxon>Bacillus cereus group</taxon>
    </lineage>
</organism>
<evidence type="ECO:0000313" key="1">
    <source>
        <dbReference type="EMBL" id="TCW56840.1"/>
    </source>
</evidence>
<protein>
    <submittedName>
        <fullName evidence="1">Uncharacterized protein DUF3221</fullName>
    </submittedName>
</protein>
<dbReference type="PROSITE" id="PS51257">
    <property type="entry name" value="PROKAR_LIPOPROTEIN"/>
    <property type="match status" value="1"/>
</dbReference>
<gene>
    <name evidence="1" type="ORF">EC910_104189</name>
</gene>
<dbReference type="InterPro" id="IPR012340">
    <property type="entry name" value="NA-bd_OB-fold"/>
</dbReference>